<sequence length="108" mass="12119">MRRPHQPQYACHGESRWHEACGPAHMAERGDLFWFVCGASAARERRARIFASTSASCWCCAAHRAGAAVAVASLTVKRRACHVPVMCLMRACFGVRRMPLRHIEVRAR</sequence>
<accession>A0A0C4YIJ6</accession>
<organism evidence="1 2">
    <name type="scientific">Cupriavidus basilensis</name>
    <dbReference type="NCBI Taxonomy" id="68895"/>
    <lineage>
        <taxon>Bacteria</taxon>
        <taxon>Pseudomonadati</taxon>
        <taxon>Pseudomonadota</taxon>
        <taxon>Betaproteobacteria</taxon>
        <taxon>Burkholderiales</taxon>
        <taxon>Burkholderiaceae</taxon>
        <taxon>Cupriavidus</taxon>
    </lineage>
</organism>
<dbReference type="Proteomes" id="UP000031843">
    <property type="component" value="Chromosome main"/>
</dbReference>
<dbReference type="AlphaFoldDB" id="A0A0C4YIJ6"/>
<protein>
    <submittedName>
        <fullName evidence="1">Uncharacterized protein</fullName>
    </submittedName>
</protein>
<gene>
    <name evidence="1" type="ORF">RR42_m3177</name>
</gene>
<dbReference type="EMBL" id="CP010536">
    <property type="protein sequence ID" value="AJG20546.1"/>
    <property type="molecule type" value="Genomic_DNA"/>
</dbReference>
<reference evidence="1 2" key="1">
    <citation type="journal article" date="2015" name="Genome Announc.">
        <title>Complete Genome Sequence of Cupriavidus basilensis 4G11, Isolated from the Oak Ridge Field Research Center Site.</title>
        <authorList>
            <person name="Ray J."/>
            <person name="Waters R.J."/>
            <person name="Skerker J.M."/>
            <person name="Kuehl J.V."/>
            <person name="Price M.N."/>
            <person name="Huang J."/>
            <person name="Chakraborty R."/>
            <person name="Arkin A.P."/>
            <person name="Deutschbauer A."/>
        </authorList>
    </citation>
    <scope>NUCLEOTIDE SEQUENCE [LARGE SCALE GENOMIC DNA]</scope>
    <source>
        <strain evidence="1">4G11</strain>
    </source>
</reference>
<proteinExistence type="predicted"/>
<dbReference type="KEGG" id="cbw:RR42_m3177"/>
<keyword evidence="2" id="KW-1185">Reference proteome</keyword>
<dbReference type="STRING" id="68895.RR42_m3177"/>
<name>A0A0C4YIJ6_9BURK</name>
<evidence type="ECO:0000313" key="1">
    <source>
        <dbReference type="EMBL" id="AJG20546.1"/>
    </source>
</evidence>
<evidence type="ECO:0000313" key="2">
    <source>
        <dbReference type="Proteomes" id="UP000031843"/>
    </source>
</evidence>